<name>A0AAV9P040_9PEZI</name>
<feature type="region of interest" description="Disordered" evidence="1">
    <location>
        <begin position="36"/>
        <end position="63"/>
    </location>
</feature>
<sequence>MSDYDEEQTQAFRQQVTPKIEQWLEGLPGMRIERWMDGLPDEPMAPPHEGRSERQAGGQPGEEGWTATMVMLRAYPAATLGRLLLKVAAMVLRR</sequence>
<evidence type="ECO:0000313" key="3">
    <source>
        <dbReference type="Proteomes" id="UP001337655"/>
    </source>
</evidence>
<proteinExistence type="predicted"/>
<gene>
    <name evidence="2" type="ORF">LTR77_008756</name>
</gene>
<organism evidence="2 3">
    <name type="scientific">Saxophila tyrrhenica</name>
    <dbReference type="NCBI Taxonomy" id="1690608"/>
    <lineage>
        <taxon>Eukaryota</taxon>
        <taxon>Fungi</taxon>
        <taxon>Dikarya</taxon>
        <taxon>Ascomycota</taxon>
        <taxon>Pezizomycotina</taxon>
        <taxon>Dothideomycetes</taxon>
        <taxon>Dothideomycetidae</taxon>
        <taxon>Mycosphaerellales</taxon>
        <taxon>Extremaceae</taxon>
        <taxon>Saxophila</taxon>
    </lineage>
</organism>
<comment type="caution">
    <text evidence="2">The sequence shown here is derived from an EMBL/GenBank/DDBJ whole genome shotgun (WGS) entry which is preliminary data.</text>
</comment>
<accession>A0AAV9P040</accession>
<dbReference type="AlphaFoldDB" id="A0AAV9P040"/>
<evidence type="ECO:0000313" key="2">
    <source>
        <dbReference type="EMBL" id="KAK5165833.1"/>
    </source>
</evidence>
<dbReference type="Proteomes" id="UP001337655">
    <property type="component" value="Unassembled WGS sequence"/>
</dbReference>
<protein>
    <submittedName>
        <fullName evidence="2">Uncharacterized protein</fullName>
    </submittedName>
</protein>
<dbReference type="EMBL" id="JAVRRT010000015">
    <property type="protein sequence ID" value="KAK5165833.1"/>
    <property type="molecule type" value="Genomic_DNA"/>
</dbReference>
<keyword evidence="3" id="KW-1185">Reference proteome</keyword>
<dbReference type="GeneID" id="89930088"/>
<dbReference type="RefSeq" id="XP_064655845.1">
    <property type="nucleotide sequence ID" value="XM_064805986.1"/>
</dbReference>
<reference evidence="2 3" key="1">
    <citation type="submission" date="2023-08" db="EMBL/GenBank/DDBJ databases">
        <title>Black Yeasts Isolated from many extreme environments.</title>
        <authorList>
            <person name="Coleine C."/>
            <person name="Stajich J.E."/>
            <person name="Selbmann L."/>
        </authorList>
    </citation>
    <scope>NUCLEOTIDE SEQUENCE [LARGE SCALE GENOMIC DNA]</scope>
    <source>
        <strain evidence="2 3">CCFEE 5935</strain>
    </source>
</reference>
<evidence type="ECO:0000256" key="1">
    <source>
        <dbReference type="SAM" id="MobiDB-lite"/>
    </source>
</evidence>